<proteinExistence type="inferred from homology"/>
<dbReference type="EMBL" id="JAIWYP010000015">
    <property type="protein sequence ID" value="KAH3705598.1"/>
    <property type="molecule type" value="Genomic_DNA"/>
</dbReference>
<keyword evidence="3" id="KW-1185">Reference proteome</keyword>
<sequence length="186" mass="20475">MKRCGQLIGRRSSTRMVLFSSVAVTALLLVLHVFRILGDEPQLDEKDSYMGQMAVKVKQLDEKDSNIGQMTVKVKQLDEKDSNISQMAVKVKQQPSGKLKYLNPIDRIKETNEVIKQDCRARDVLLSQKPLPVGGLVSFPGSGNTWVRHLLQQLTGIGTASVYCDGTLSRNGSPSSVTVTGARSWS</sequence>
<evidence type="ECO:0000313" key="2">
    <source>
        <dbReference type="EMBL" id="KAH3705598.1"/>
    </source>
</evidence>
<dbReference type="PANTHER" id="PTHR45964:SF5">
    <property type="entry name" value="WSCD FAMILY MEMBER CG9164"/>
    <property type="match status" value="1"/>
</dbReference>
<evidence type="ECO:0000256" key="1">
    <source>
        <dbReference type="ARBA" id="ARBA00010236"/>
    </source>
</evidence>
<dbReference type="Proteomes" id="UP000828390">
    <property type="component" value="Unassembled WGS sequence"/>
</dbReference>
<reference evidence="2" key="2">
    <citation type="submission" date="2020-11" db="EMBL/GenBank/DDBJ databases">
        <authorList>
            <person name="McCartney M.A."/>
            <person name="Auch B."/>
            <person name="Kono T."/>
            <person name="Mallez S."/>
            <person name="Becker A."/>
            <person name="Gohl D.M."/>
            <person name="Silverstein K.A.T."/>
            <person name="Koren S."/>
            <person name="Bechman K.B."/>
            <person name="Herman A."/>
            <person name="Abrahante J.E."/>
            <person name="Garbe J."/>
        </authorList>
    </citation>
    <scope>NUCLEOTIDE SEQUENCE</scope>
    <source>
        <strain evidence="2">Duluth1</strain>
        <tissue evidence="2">Whole animal</tissue>
    </source>
</reference>
<evidence type="ECO:0000313" key="3">
    <source>
        <dbReference type="Proteomes" id="UP000828390"/>
    </source>
</evidence>
<gene>
    <name evidence="2" type="ORF">DPMN_080675</name>
</gene>
<dbReference type="PANTHER" id="PTHR45964">
    <property type="entry name" value="WSCD FAMILY MEMBER CG9164"/>
    <property type="match status" value="1"/>
</dbReference>
<dbReference type="AlphaFoldDB" id="A0A9D3YWW1"/>
<dbReference type="InterPro" id="IPR027417">
    <property type="entry name" value="P-loop_NTPase"/>
</dbReference>
<accession>A0A9D3YWW1</accession>
<dbReference type="InterPro" id="IPR051589">
    <property type="entry name" value="Sialate-O-sulfotransferase"/>
</dbReference>
<reference evidence="2" key="1">
    <citation type="journal article" date="2019" name="bioRxiv">
        <title>The Genome of the Zebra Mussel, Dreissena polymorpha: A Resource for Invasive Species Research.</title>
        <authorList>
            <person name="McCartney M.A."/>
            <person name="Auch B."/>
            <person name="Kono T."/>
            <person name="Mallez S."/>
            <person name="Zhang Y."/>
            <person name="Obille A."/>
            <person name="Becker A."/>
            <person name="Abrahante J.E."/>
            <person name="Garbe J."/>
            <person name="Badalamenti J.P."/>
            <person name="Herman A."/>
            <person name="Mangelson H."/>
            <person name="Liachko I."/>
            <person name="Sullivan S."/>
            <person name="Sone E.D."/>
            <person name="Koren S."/>
            <person name="Silverstein K.A.T."/>
            <person name="Beckman K.B."/>
            <person name="Gohl D.M."/>
        </authorList>
    </citation>
    <scope>NUCLEOTIDE SEQUENCE</scope>
    <source>
        <strain evidence="2">Duluth1</strain>
        <tissue evidence="2">Whole animal</tissue>
    </source>
</reference>
<dbReference type="Gene3D" id="3.40.50.300">
    <property type="entry name" value="P-loop containing nucleotide triphosphate hydrolases"/>
    <property type="match status" value="1"/>
</dbReference>
<comment type="similarity">
    <text evidence="1">Belongs to the WSCD family.</text>
</comment>
<organism evidence="2 3">
    <name type="scientific">Dreissena polymorpha</name>
    <name type="common">Zebra mussel</name>
    <name type="synonym">Mytilus polymorpha</name>
    <dbReference type="NCBI Taxonomy" id="45954"/>
    <lineage>
        <taxon>Eukaryota</taxon>
        <taxon>Metazoa</taxon>
        <taxon>Spiralia</taxon>
        <taxon>Lophotrochozoa</taxon>
        <taxon>Mollusca</taxon>
        <taxon>Bivalvia</taxon>
        <taxon>Autobranchia</taxon>
        <taxon>Heteroconchia</taxon>
        <taxon>Euheterodonta</taxon>
        <taxon>Imparidentia</taxon>
        <taxon>Neoheterodontei</taxon>
        <taxon>Myida</taxon>
        <taxon>Dreissenoidea</taxon>
        <taxon>Dreissenidae</taxon>
        <taxon>Dreissena</taxon>
    </lineage>
</organism>
<name>A0A9D3YWW1_DREPO</name>
<comment type="caution">
    <text evidence="2">The sequence shown here is derived from an EMBL/GenBank/DDBJ whole genome shotgun (WGS) entry which is preliminary data.</text>
</comment>
<protein>
    <submittedName>
        <fullName evidence="2">Uncharacterized protein</fullName>
    </submittedName>
</protein>